<keyword evidence="2" id="KW-1185">Reference proteome</keyword>
<accession>A0A183VGJ4</accession>
<keyword evidence="1" id="KW-0812">Transmembrane</keyword>
<dbReference type="PANTHER" id="PTHR13174">
    <property type="entry name" value="D-GLUCURONYL C5-EPIMERASE"/>
    <property type="match status" value="1"/>
</dbReference>
<dbReference type="AlphaFoldDB" id="A0A183VGJ4"/>
<dbReference type="WBParaSite" id="TCNE_0001986801-mRNA-1">
    <property type="protein sequence ID" value="TCNE_0001986801-mRNA-1"/>
    <property type="gene ID" value="TCNE_0001986801"/>
</dbReference>
<protein>
    <submittedName>
        <fullName evidence="3">ALA-interacting subunit</fullName>
    </submittedName>
</protein>
<proteinExistence type="predicted"/>
<evidence type="ECO:0000256" key="1">
    <source>
        <dbReference type="SAM" id="Phobius"/>
    </source>
</evidence>
<feature type="transmembrane region" description="Helical" evidence="1">
    <location>
        <begin position="17"/>
        <end position="36"/>
    </location>
</feature>
<name>A0A183VGJ4_TOXCA</name>
<dbReference type="Proteomes" id="UP000050794">
    <property type="component" value="Unassembled WGS sequence"/>
</dbReference>
<keyword evidence="1" id="KW-0472">Membrane</keyword>
<dbReference type="GO" id="GO:0015012">
    <property type="term" value="P:heparan sulfate proteoglycan biosynthetic process"/>
    <property type="evidence" value="ECO:0007669"/>
    <property type="project" value="InterPro"/>
</dbReference>
<dbReference type="GO" id="GO:0047464">
    <property type="term" value="F:heparosan-N-sulfate-glucuronate 5-epimerase activity"/>
    <property type="evidence" value="ECO:0007669"/>
    <property type="project" value="InterPro"/>
</dbReference>
<dbReference type="GO" id="GO:0005794">
    <property type="term" value="C:Golgi apparatus"/>
    <property type="evidence" value="ECO:0007669"/>
    <property type="project" value="TreeGrafter"/>
</dbReference>
<keyword evidence="1" id="KW-1133">Transmembrane helix</keyword>
<sequence>LVVFDIRRRAVPKMIRLYYRYLLVAAIVLFGLYTAFQSLPLEYAAVQREGVTITCPTLERIGSSKEERSVSSAKRIVCTVDGLKNYNCLRDSEDIYLPFDKFLKKQFDVSGKLLKGKGAEPDRFEWLTSYSKVRFPDEGDYDPTGPFGHFASYSVESRDRVRCISAQYGVPMSTQWSPNPYFYPIQIAQYALQHYSRNKTGEEPVVLELGRKATEWIFNATGNKGNGFRQSYDKTFDSNIVEIISQGGLNFWFISIILEVRESGSSAELKRWERAEERWGGGGGGGGGEMGPETQQQLFENKCNEEYFHVNFEVFLQIIFL</sequence>
<dbReference type="InterPro" id="IPR039721">
    <property type="entry name" value="C5-epimerase"/>
</dbReference>
<evidence type="ECO:0000313" key="3">
    <source>
        <dbReference type="WBParaSite" id="TCNE_0001986801-mRNA-1"/>
    </source>
</evidence>
<dbReference type="PANTHER" id="PTHR13174:SF3">
    <property type="entry name" value="D-GLUCURONYL C5-EPIMERASE"/>
    <property type="match status" value="1"/>
</dbReference>
<evidence type="ECO:0000313" key="2">
    <source>
        <dbReference type="Proteomes" id="UP000050794"/>
    </source>
</evidence>
<reference evidence="3" key="1">
    <citation type="submission" date="2016-06" db="UniProtKB">
        <authorList>
            <consortium name="WormBaseParasite"/>
        </authorList>
    </citation>
    <scope>IDENTIFICATION</scope>
</reference>
<organism evidence="2 3">
    <name type="scientific">Toxocara canis</name>
    <name type="common">Canine roundworm</name>
    <dbReference type="NCBI Taxonomy" id="6265"/>
    <lineage>
        <taxon>Eukaryota</taxon>
        <taxon>Metazoa</taxon>
        <taxon>Ecdysozoa</taxon>
        <taxon>Nematoda</taxon>
        <taxon>Chromadorea</taxon>
        <taxon>Rhabditida</taxon>
        <taxon>Spirurina</taxon>
        <taxon>Ascaridomorpha</taxon>
        <taxon>Ascaridoidea</taxon>
        <taxon>Toxocaridae</taxon>
        <taxon>Toxocara</taxon>
    </lineage>
</organism>